<dbReference type="PANTHER" id="PTHR10426:SF88">
    <property type="entry name" value="ADIPOCYTE PLASMA MEMBRANE-ASSOCIATED PROTEIN HEMOMUCIN-RELATED"/>
    <property type="match status" value="1"/>
</dbReference>
<comment type="caution">
    <text evidence="1">The sequence shown here is derived from an EMBL/GenBank/DDBJ whole genome shotgun (WGS) entry which is preliminary data.</text>
</comment>
<reference evidence="1 2" key="1">
    <citation type="submission" date="2012-11" db="EMBL/GenBank/DDBJ databases">
        <title>Whole genome sequence of Acidisphaera rubrifaciens HS-AP3.</title>
        <authorList>
            <person name="Azuma Y."/>
            <person name="Higashiura N."/>
            <person name="Hirakawa H."/>
            <person name="Matsushita K."/>
        </authorList>
    </citation>
    <scope>NUCLEOTIDE SEQUENCE [LARGE SCALE GENOMIC DNA]</scope>
    <source>
        <strain evidence="1 2">HS-AP3</strain>
    </source>
</reference>
<dbReference type="RefSeq" id="WP_084623275.1">
    <property type="nucleotide sequence ID" value="NZ_BANB01000161.1"/>
</dbReference>
<dbReference type="AlphaFoldDB" id="A0A0D6P5Z9"/>
<evidence type="ECO:0008006" key="3">
    <source>
        <dbReference type="Google" id="ProtNLM"/>
    </source>
</evidence>
<dbReference type="GO" id="GO:0016787">
    <property type="term" value="F:hydrolase activity"/>
    <property type="evidence" value="ECO:0007669"/>
    <property type="project" value="TreeGrafter"/>
</dbReference>
<organism evidence="1 2">
    <name type="scientific">Acidisphaera rubrifaciens HS-AP3</name>
    <dbReference type="NCBI Taxonomy" id="1231350"/>
    <lineage>
        <taxon>Bacteria</taxon>
        <taxon>Pseudomonadati</taxon>
        <taxon>Pseudomonadota</taxon>
        <taxon>Alphaproteobacteria</taxon>
        <taxon>Acetobacterales</taxon>
        <taxon>Acetobacteraceae</taxon>
        <taxon>Acidisphaera</taxon>
    </lineage>
</organism>
<protein>
    <recommendedName>
        <fullName evidence="3">Strictosidine synthase</fullName>
    </recommendedName>
</protein>
<evidence type="ECO:0000313" key="2">
    <source>
        <dbReference type="Proteomes" id="UP000032680"/>
    </source>
</evidence>
<accession>A0A0D6P5Z9</accession>
<gene>
    <name evidence="1" type="ORF">Asru_0161_02</name>
</gene>
<dbReference type="OrthoDB" id="8872498at2"/>
<dbReference type="PANTHER" id="PTHR10426">
    <property type="entry name" value="STRICTOSIDINE SYNTHASE-RELATED"/>
    <property type="match status" value="1"/>
</dbReference>
<dbReference type="SUPFAM" id="SSF63829">
    <property type="entry name" value="Calcium-dependent phosphotriesterase"/>
    <property type="match status" value="1"/>
</dbReference>
<name>A0A0D6P5Z9_9PROT</name>
<dbReference type="Gene3D" id="2.120.10.30">
    <property type="entry name" value="TolB, C-terminal domain"/>
    <property type="match status" value="1"/>
</dbReference>
<evidence type="ECO:0000313" key="1">
    <source>
        <dbReference type="EMBL" id="GAN76766.1"/>
    </source>
</evidence>
<proteinExistence type="predicted"/>
<sequence>MGAFTHILRDLEQIFFPNRDQHPVPSMDGPFTPNSRLDTLEVIGDPLPGADDVAEGADGALYVSAGRQVWRLDGAGYARREVVATFDGDAGALAIHPDGGLLVGVASQGVVKIDRDGHRHWLREAAGTPVACVTAIAASPDGSILLCEGSARHAPDAWLRDLMEKNRAGRLLRCGPSLEQPAVLRQGLAWPDGLMTDGTTCWLAEAWTHRVTAFAADGRRSSAPRVILPNLPGYPARLAPASGGGFWLAMFAARTHLTEFVLREDDFRNEMMRTMEPHLWVGPALATTGDCYEPMQWGGLKALGIEKPWSPPRSYGLLARFDADGTPAESLHSRVGGRHHGITSVREAAQGLIVVSRGAGRILIDRTRARA</sequence>
<dbReference type="Pfam" id="PF20067">
    <property type="entry name" value="SSL_N"/>
    <property type="match status" value="1"/>
</dbReference>
<dbReference type="InterPro" id="IPR011042">
    <property type="entry name" value="6-blade_b-propeller_TolB-like"/>
</dbReference>
<dbReference type="Proteomes" id="UP000032680">
    <property type="component" value="Unassembled WGS sequence"/>
</dbReference>
<keyword evidence="2" id="KW-1185">Reference proteome</keyword>
<dbReference type="EMBL" id="BANB01000161">
    <property type="protein sequence ID" value="GAN76766.1"/>
    <property type="molecule type" value="Genomic_DNA"/>
</dbReference>